<accession>A0ACA9UIX6</accession>
<gene>
    <name evidence="1" type="ORF">CRV2_00014222</name>
</gene>
<organism evidence="1 2">
    <name type="scientific">Clonostachys rosea f. rosea IK726</name>
    <dbReference type="NCBI Taxonomy" id="1349383"/>
    <lineage>
        <taxon>Eukaryota</taxon>
        <taxon>Fungi</taxon>
        <taxon>Dikarya</taxon>
        <taxon>Ascomycota</taxon>
        <taxon>Pezizomycotina</taxon>
        <taxon>Sordariomycetes</taxon>
        <taxon>Hypocreomycetidae</taxon>
        <taxon>Hypocreales</taxon>
        <taxon>Bionectriaceae</taxon>
        <taxon>Clonostachys</taxon>
    </lineage>
</organism>
<dbReference type="EMBL" id="CADEHS020000518">
    <property type="protein sequence ID" value="CAG9953063.1"/>
    <property type="molecule type" value="Genomic_DNA"/>
</dbReference>
<reference evidence="1" key="2">
    <citation type="submission" date="2021-10" db="EMBL/GenBank/DDBJ databases">
        <authorList>
            <person name="Piombo E."/>
        </authorList>
    </citation>
    <scope>NUCLEOTIDE SEQUENCE</scope>
</reference>
<evidence type="ECO:0000313" key="1">
    <source>
        <dbReference type="EMBL" id="CAG9953063.1"/>
    </source>
</evidence>
<protein>
    <submittedName>
        <fullName evidence="1">Uncharacterized protein</fullName>
    </submittedName>
</protein>
<dbReference type="Proteomes" id="UP000836387">
    <property type="component" value="Unassembled WGS sequence"/>
</dbReference>
<comment type="caution">
    <text evidence="1">The sequence shown here is derived from an EMBL/GenBank/DDBJ whole genome shotgun (WGS) entry which is preliminary data.</text>
</comment>
<reference evidence="1" key="1">
    <citation type="submission" date="2020-04" db="EMBL/GenBank/DDBJ databases">
        <authorList>
            <person name="Broberg M."/>
        </authorList>
    </citation>
    <scope>NUCLEOTIDE SEQUENCE</scope>
</reference>
<sequence length="81" mass="8760">MSAPKDTCFLPKLAQAVATVTVSVTATVTPARDYARESADAAWFAAAGTGWCHWRLNWRYGHDILLPCRASSTTTRKGTSS</sequence>
<proteinExistence type="predicted"/>
<name>A0ACA9UIX6_BIOOC</name>
<evidence type="ECO:0000313" key="2">
    <source>
        <dbReference type="Proteomes" id="UP000836387"/>
    </source>
</evidence>
<keyword evidence="2" id="KW-1185">Reference proteome</keyword>